<reference evidence="8" key="1">
    <citation type="submission" date="2013-10" db="EMBL/GenBank/DDBJ databases">
        <authorList>
            <person name="Schartl M."/>
            <person name="Warren W."/>
        </authorList>
    </citation>
    <scope>NUCLEOTIDE SEQUENCE [LARGE SCALE GENOMIC DNA]</scope>
    <source>
        <strain evidence="8">female</strain>
    </source>
</reference>
<dbReference type="PROSITE" id="PS51720">
    <property type="entry name" value="G_AIG1"/>
    <property type="match status" value="1"/>
</dbReference>
<feature type="transmembrane region" description="Helical" evidence="5">
    <location>
        <begin position="289"/>
        <end position="313"/>
    </location>
</feature>
<dbReference type="InterPro" id="IPR045058">
    <property type="entry name" value="GIMA/IAN/Toc"/>
</dbReference>
<feature type="region of interest" description="Disordered" evidence="4">
    <location>
        <begin position="414"/>
        <end position="433"/>
    </location>
</feature>
<dbReference type="EMBL" id="AYCK01008976">
    <property type="status" value="NOT_ANNOTATED_CDS"/>
    <property type="molecule type" value="Genomic_DNA"/>
</dbReference>
<keyword evidence="8" id="KW-1185">Reference proteome</keyword>
<dbReference type="eggNOG" id="ENOG502RXKJ">
    <property type="taxonomic scope" value="Eukaryota"/>
</dbReference>
<keyword evidence="2" id="KW-0547">Nucleotide-binding</keyword>
<dbReference type="SUPFAM" id="SSF52540">
    <property type="entry name" value="P-loop containing nucleoside triphosphate hydrolases"/>
    <property type="match status" value="1"/>
</dbReference>
<dbReference type="Pfam" id="PF04548">
    <property type="entry name" value="AIG1"/>
    <property type="match status" value="1"/>
</dbReference>
<evidence type="ECO:0000256" key="5">
    <source>
        <dbReference type="SAM" id="Phobius"/>
    </source>
</evidence>
<accession>A0A087YQB3</accession>
<dbReference type="InterPro" id="IPR006703">
    <property type="entry name" value="G_AIG1"/>
</dbReference>
<dbReference type="GO" id="GO:0005525">
    <property type="term" value="F:GTP binding"/>
    <property type="evidence" value="ECO:0007669"/>
    <property type="project" value="UniProtKB-KW"/>
</dbReference>
<feature type="domain" description="AIG1-type G" evidence="6">
    <location>
        <begin position="40"/>
        <end position="249"/>
    </location>
</feature>
<evidence type="ECO:0000259" key="6">
    <source>
        <dbReference type="PROSITE" id="PS51720"/>
    </source>
</evidence>
<dbReference type="InterPro" id="IPR027417">
    <property type="entry name" value="P-loop_NTPase"/>
</dbReference>
<reference evidence="7" key="3">
    <citation type="submission" date="2025-09" db="UniProtKB">
        <authorList>
            <consortium name="Ensembl"/>
        </authorList>
    </citation>
    <scope>IDENTIFICATION</scope>
</reference>
<evidence type="ECO:0000256" key="3">
    <source>
        <dbReference type="ARBA" id="ARBA00023134"/>
    </source>
</evidence>
<dbReference type="Gene3D" id="3.40.50.300">
    <property type="entry name" value="P-loop containing nucleotide triphosphate hydrolases"/>
    <property type="match status" value="1"/>
</dbReference>
<dbReference type="OrthoDB" id="425923at2759"/>
<comment type="similarity">
    <text evidence="1">Belongs to the TRAFAC class TrmE-Era-EngA-EngB-Septin-like GTPase superfamily. AIG1/Toc34/Toc159-like paraseptin GTPase family. IAN subfamily.</text>
</comment>
<protein>
    <submittedName>
        <fullName evidence="7">GTPase IMAP family member 7-like</fullName>
    </submittedName>
</protein>
<evidence type="ECO:0000313" key="7">
    <source>
        <dbReference type="Ensembl" id="ENSPFOP00000020216.2"/>
    </source>
</evidence>
<dbReference type="PANTHER" id="PTHR10903:SF62">
    <property type="entry name" value="GTPASE IMAP FAMILY MEMBER 4-LIKE-RELATED"/>
    <property type="match status" value="1"/>
</dbReference>
<dbReference type="PANTHER" id="PTHR10903">
    <property type="entry name" value="GTPASE, IMAP FAMILY MEMBER-RELATED"/>
    <property type="match status" value="1"/>
</dbReference>
<organism evidence="7 8">
    <name type="scientific">Poecilia formosa</name>
    <name type="common">Amazon molly</name>
    <name type="synonym">Limia formosa</name>
    <dbReference type="NCBI Taxonomy" id="48698"/>
    <lineage>
        <taxon>Eukaryota</taxon>
        <taxon>Metazoa</taxon>
        <taxon>Chordata</taxon>
        <taxon>Craniata</taxon>
        <taxon>Vertebrata</taxon>
        <taxon>Euteleostomi</taxon>
        <taxon>Actinopterygii</taxon>
        <taxon>Neopterygii</taxon>
        <taxon>Teleostei</taxon>
        <taxon>Neoteleostei</taxon>
        <taxon>Acanthomorphata</taxon>
        <taxon>Ovalentaria</taxon>
        <taxon>Atherinomorphae</taxon>
        <taxon>Cyprinodontiformes</taxon>
        <taxon>Poeciliidae</taxon>
        <taxon>Poeciliinae</taxon>
        <taxon>Poecilia</taxon>
    </lineage>
</organism>
<evidence type="ECO:0000256" key="4">
    <source>
        <dbReference type="SAM" id="MobiDB-lite"/>
    </source>
</evidence>
<feature type="compositionally biased region" description="Basic and acidic residues" evidence="4">
    <location>
        <begin position="417"/>
        <end position="433"/>
    </location>
</feature>
<dbReference type="FunFam" id="3.40.50.300:FF:000366">
    <property type="entry name" value="GTPase, IMAP family member 2"/>
    <property type="match status" value="1"/>
</dbReference>
<dbReference type="Proteomes" id="UP000028760">
    <property type="component" value="Unassembled WGS sequence"/>
</dbReference>
<keyword evidence="5" id="KW-1133">Transmembrane helix</keyword>
<sequence>MCDATIQEVKPLPLVRIHEANSNALCLAGPSVLSFSQKMNEPIRMVLLGKTGSGKSSLANTICGDQLFTTNHTINSETSLCKAITKSVGGRNLTVIDTPGFFDTDRPEEDMKPEIVRCLTECAPGPHVFLIVLKVEKFTEHEKAVVEKICTYFSEDVLKYAVVVFTHGDQLPDGAQIEEFVGDNKLVSELVKKCGGRCHIMDNKYWNNKPQEEYRSNPFQMERLLQTIDTLVTENEGKCYTNDLLQAAEQEIKEEEENIRLTSGSLPEADIREKAKRRVADRLLIRCTALGVGVLLGAIFGVVVMVGAVLTVLQESSKPVKLRKAVGKTVAASAGMALGIGGTALGGGVVPVATCLSVTAAVAATGAVKGALAGYDVAEGAETPKEAAQKTAEAVKNEAQVCLDTVHQGWSKVIQPKSEKSEEEKSLLRDKLY</sequence>
<keyword evidence="5" id="KW-0472">Membrane</keyword>
<reference evidence="7" key="2">
    <citation type="submission" date="2025-08" db="UniProtKB">
        <authorList>
            <consortium name="Ensembl"/>
        </authorList>
    </citation>
    <scope>IDENTIFICATION</scope>
</reference>
<dbReference type="AlphaFoldDB" id="A0A087YQB3"/>
<dbReference type="GeneID" id="103144601"/>
<name>A0A087YQB3_POEFO</name>
<dbReference type="RefSeq" id="XP_007561725.1">
    <property type="nucleotide sequence ID" value="XM_007561663.2"/>
</dbReference>
<dbReference type="Ensembl" id="ENSPFOT00000020240.2">
    <property type="protein sequence ID" value="ENSPFOP00000020216.2"/>
    <property type="gene ID" value="ENSPFOG00000020090.2"/>
</dbReference>
<keyword evidence="3" id="KW-0342">GTP-binding</keyword>
<dbReference type="GeneTree" id="ENSGT01150000286992"/>
<proteinExistence type="inferred from homology"/>
<keyword evidence="5" id="KW-0812">Transmembrane</keyword>
<dbReference type="KEGG" id="pfor:103144601"/>
<evidence type="ECO:0000256" key="1">
    <source>
        <dbReference type="ARBA" id="ARBA00008535"/>
    </source>
</evidence>
<evidence type="ECO:0000256" key="2">
    <source>
        <dbReference type="ARBA" id="ARBA00022741"/>
    </source>
</evidence>
<dbReference type="OMA" id="MDNKYWN"/>
<evidence type="ECO:0000313" key="8">
    <source>
        <dbReference type="Proteomes" id="UP000028760"/>
    </source>
</evidence>